<organism evidence="1 2">
    <name type="scientific">Corchorus olitorius</name>
    <dbReference type="NCBI Taxonomy" id="93759"/>
    <lineage>
        <taxon>Eukaryota</taxon>
        <taxon>Viridiplantae</taxon>
        <taxon>Streptophyta</taxon>
        <taxon>Embryophyta</taxon>
        <taxon>Tracheophyta</taxon>
        <taxon>Spermatophyta</taxon>
        <taxon>Magnoliopsida</taxon>
        <taxon>eudicotyledons</taxon>
        <taxon>Gunneridae</taxon>
        <taxon>Pentapetalae</taxon>
        <taxon>rosids</taxon>
        <taxon>malvids</taxon>
        <taxon>Malvales</taxon>
        <taxon>Malvaceae</taxon>
        <taxon>Grewioideae</taxon>
        <taxon>Apeibeae</taxon>
        <taxon>Corchorus</taxon>
    </lineage>
</organism>
<dbReference type="EMBL" id="AWUE01022760">
    <property type="protein sequence ID" value="OMO56406.1"/>
    <property type="molecule type" value="Genomic_DNA"/>
</dbReference>
<name>A0A1R3GEB2_9ROSI</name>
<keyword evidence="2" id="KW-1185">Reference proteome</keyword>
<sequence>MDASQQRWKLEEITHRISEFEASVIEDTPISETGGEDRFIWRFEKKGLRIAIENITSFANWWLTCFENSEFDKDEQTKTKEKRSEPWSPPQEGIVKISAYESAFGAAAIVMAVREGLKLAKEKEWNNVMLETDSKEAFNGCTNEGYDCAREVKVIGVGYQSVV</sequence>
<dbReference type="AlphaFoldDB" id="A0A1R3GEB2"/>
<protein>
    <submittedName>
        <fullName evidence="1">Uncharacterized protein</fullName>
    </submittedName>
</protein>
<reference evidence="2" key="1">
    <citation type="submission" date="2013-09" db="EMBL/GenBank/DDBJ databases">
        <title>Corchorus olitorius genome sequencing.</title>
        <authorList>
            <person name="Alam M."/>
            <person name="Haque M.S."/>
            <person name="Islam M.S."/>
            <person name="Emdad E.M."/>
            <person name="Islam M.M."/>
            <person name="Ahmed B."/>
            <person name="Halim A."/>
            <person name="Hossen Q.M.M."/>
            <person name="Hossain M.Z."/>
            <person name="Ahmed R."/>
            <person name="Khan M.M."/>
            <person name="Islam R."/>
            <person name="Rashid M.M."/>
            <person name="Khan S.A."/>
            <person name="Rahman M.S."/>
            <person name="Alam M."/>
            <person name="Yahiya A.S."/>
            <person name="Khan M.S."/>
            <person name="Azam M.S."/>
            <person name="Haque T."/>
            <person name="Lashkar M.Z.H."/>
            <person name="Akhand A.I."/>
            <person name="Morshed G."/>
            <person name="Roy S."/>
            <person name="Uddin K.S."/>
            <person name="Rabeya T."/>
            <person name="Hossain A.S."/>
            <person name="Chowdhury A."/>
            <person name="Snigdha A.R."/>
            <person name="Mortoza M.S."/>
            <person name="Matin S.A."/>
            <person name="Hoque S.M.E."/>
            <person name="Islam M.K."/>
            <person name="Roy D.K."/>
            <person name="Haider R."/>
            <person name="Moosa M.M."/>
            <person name="Elias S.M."/>
            <person name="Hasan A.M."/>
            <person name="Jahan S."/>
            <person name="Shafiuddin M."/>
            <person name="Mahmood N."/>
            <person name="Shommy N.S."/>
        </authorList>
    </citation>
    <scope>NUCLEOTIDE SEQUENCE [LARGE SCALE GENOMIC DNA]</scope>
    <source>
        <strain evidence="2">cv. O-4</strain>
    </source>
</reference>
<dbReference type="Proteomes" id="UP000187203">
    <property type="component" value="Unassembled WGS sequence"/>
</dbReference>
<comment type="caution">
    <text evidence="1">The sequence shown here is derived from an EMBL/GenBank/DDBJ whole genome shotgun (WGS) entry which is preliminary data.</text>
</comment>
<gene>
    <name evidence="1" type="ORF">COLO4_35663</name>
</gene>
<evidence type="ECO:0000313" key="2">
    <source>
        <dbReference type="Proteomes" id="UP000187203"/>
    </source>
</evidence>
<evidence type="ECO:0000313" key="1">
    <source>
        <dbReference type="EMBL" id="OMO56406.1"/>
    </source>
</evidence>
<proteinExistence type="predicted"/>
<accession>A0A1R3GEB2</accession>